<sequence length="5720" mass="646868">MTQGAACSPHVCCGSPGVCGAAASALPGGVVAGACRARPPRLGGCSERYVGSAGGRRGQQGLRTWSTFSWRWRLPRCAYSLPRTRRAVANWAGSWPNSHRERERGRDTGRGRSRLHAPGTRRGIRSRVSRIAPWAKGRRQTAAPPRDPNAVYFGSSFKSLSVWTPQDRQCILNTLAQLLLDKDCTVLVGRQLRPLLLDLLERNAEAIKAGGQVNHDLHERLCVSMSKLICNHPDILPFALRYFKDTSPVFQRLFLESSDANPVRYGRRRMKLRDLMEAAYKFLQQDQSVFRELWDWSVCVPLLRSHDTLVRWYTANCLALVTCMNEEHKLSFLKKIFNSEELIHFRLRLLEEAQLQDLEKALVLANPETSLWRNEKELQYLQGHLFSADLSSRVTAVCGVVLPGQPPVPGEQASNRSSSREQELAFRSYVLVDSICKNLQTLAMAVASQNAVLLEGPIGCGKTSLVEHLGAMTGRRKPPQLLKVQLGDQTDSKMLLGMYRCTDVPGEFVWQPGTLTQAVTKGHWILLEDIDYAPLDVVSVLIPLLENGELLIPGRGDCLKVAPGFQFFATRRLLSCGGNWYRPLNSHATLLDKYWTKIHMDNMDKTELNEVLQNRYPSLLAVTDHLLDIYIQLTGEKHHSCSDSSVTCEQVPEEFAEARRENKRLSLEGRELSLRDLLNWCNRIVHCFDSLSSSASLNIFQEALDCFTAMLSKHTSKLKMAEIIGSKLNISKKKAEFFCQLYKPEIVINELDVQVGRVRLLRKQSEAVHIQREKFTFAPTRPSSVLIEQLAVCVSKGEPVLLVGETGTGKTSTVQYLAHITGHRLRVVNMNQQSDTADLLGGYKPVDRKLIWLPLWEAFEELFAQTFSKKQNFTFLRHIQTCYRQKRWQDLLRLMQHVHKSAVNKDEKESETGLLLKEKWEAFGLRLNHAQQQMKMTENALLFAFVEGTLAQAVKKGEWILLDEINLAAPETLECLSGLLEGSSGSLVLLDRGDTEPLVRHPDFRLFACMNPATDVGKRNLPPGIRNRFTELYVEELESKEDLQILIVDYLKGLSVNKTTVQGIISLYTALRKDSGTKLVDGTGHRPHYSLRTLCRALRFAASNPCGNIQRSLYEGFCLGFLTQLDRASHPIVQKLICQHIVSGNVKSLLKQPIPEPKGGRLIQVEGYWISVGDKEPTIDETYILTSSVKLNLRDIVRVVSAGTYPVLIQGETSVGKTSLIRWLAAATGNHCVRINNHEHTDIQEYIGCYTSDSSGKLVFKEGVLIDAMRKGYWIILDELNLAPTDVLEALNRLLDDNRELLITETQEVVKAHPRFMLFATQNPPGLYGGRKVLSRAFRNRFVELHFDELPSSELETVLHKRCSLPPSYCSKLVKVMLDLQSYRRSSSVFAGKQGFITLRDLFRWAERYRLAKQTEKEHDWLQHLANDGFILLSGRVRKQEEIDVIQEVLEKHFKKKLCPQCLFSRENVLKLLSKLSTQVSTLESTFRHIVWTESMRRLAMLVGRALEFGEPVLLVGDTGCGKTTICQVFASLSNQKLYSVNCHLHMETSDFLGGLRPVRQMSKDKEEIDTSRLFEWHDGPLVLAMKEDGFFLLDEISLADDSVLERLNSVLEVEKSLVLAEKGSVEDKDNEVELLTAGKKFRILATMNPGGDFGKKELSPALRNRFTEIWCPQSTNREDLIQIIRHNLRPGLSLGRIDHKGADIAEVMLDFIYWLTHQEFGRRCVVSIRDILSWVNFMNTMEEEAALKRPETISTVTSFVHAACLVYIDGIGSGVTSSGFGTALLARKECLKFLIKKLSKIVRLTECQKNELKIYDRLKAKEFTGIDNLWGIHPFFIPRGPVLHRSNIADYALSADTTAMNTQRLLRATKLNKPILLEGSPGVGKTSLVGALAKASGNILVRINLSEQTDITDLFGADLPVEGGKGGEFAWRDGPLLAALKAGHWVVLDELNLASQSVLEGLNACFDHRGEIYVPELGMSFQVQHEKTKIFGCQNPFRQGGGRKGLPRSFLNRFTQVFVDPLTVIDIEFIASTLFPAIDKNIVKKMVAFNNQIDHEVTVEKKWGQKGGPWEFNLRDLFRWCQLMLVDQSPGCYDPGQHVFLVYGERMRTKEDKEKVIAVFKDVFNSSSNPYLGTRLFHITPYDVQLGYSVLSRGSYVPLLSRRPLLLLHQSLQSLESIMKCVQMSWMVILVGPASVGKTSLVQLLAHLTGHTLKIMAMNSATDTTELLGGFEQVDLIRPWRQLLEKVEGTVRALLRDSLLISSDDAEVVLRAWSHFLLTYKPKCLGDAGKGITMEIVNKLEAVLLLMQRLNNKINSYSKAEFAKLVEEFRNFGVKLLQSTSGHSHGTFEWVDSMFVRALKSGDWLLMDNVNFCNPSVLDRLNALLEPGGVLTLSERGMIDGSTPTITPNPNFRLFLSMDPVHGEISRAMRNRGLEIYISGEGDGNIPDDLDLKVLLHSLGLVGDSVCDSLLALHTEIQSTVVGSPTSSISTLIQTALFIVQYLQRGLSLDRAFSEVCWEAYVCSQHSPANRKLAQALLEKHVFSLRAHETWGNSILAMGLWPDSLPSALFATEDSHLSVVRSDGQILVYCLNRMSMKTSSWARIQPLTLPDLEKIMQSPNPESLKFSSVEVDTYWIDEPEVLAMAVKLLIERATNQDWMLRVKWLYHLAKNIPQGLESIQIHLEASAASLRNFYSNSLSAGVSNVIKILQPNITDEFVILLDPRWNMQALDIIRNSMDFDPQTDQPEQLFALLESVANKTILYLDREKRIFTEANLVSIGGKKLRNSVLRMSFEFHKDPESYHSPPHEIVVNLAAFFELCDALILLWVQSSQGVVSDAIVIKILDSVRWRDRFWTVADTVKVDTPGLALLALHWHWVLKHLVRQIPHLLMNHEDKYYKEVQTVSEHIQNCLGSPTGGFTGIKKLQKFLGRPFPFKNKLVVECFSQLKILNKALAIRERMPALGESGWWEDINRLQVVASEWTFKKRLLQAWGLVLRANILEDANPDELKNLVNAHCLELKAKGISFGFLEKKHNEASSVFQPDFTSLIQLTRSVQLWPAMEYLAMLWQYKVVANFMTQACLRRSSKNQQPQIDEEISHHITFCLKHTPVAPQELRDLWSLLHHQKVSTEEITSLWSDLFNSMFGSFWSSTVTTNPEYWLTWSPLPDLQQREMPRSLLDSTLKGPSSLSRAIFSKCCFEVLTSSCRASPWDVSGLPILSSSHVFLGEWVERAQQLQDISLALWTNMAVPSVTEFRRTDSQLQRLVLCRHLAGLTELLPEPQRQEYMQNCEQLLLGDRQAFQHVGQTLGDMAGQEPLPKELLCLLLTSLRHLFGEGDIKQDLSEPARRGSLWVSLGLLQIQTWLPQARFDPAVKREYKLKYAKEELHQLQCEWKTRKLSSQLLTGTDLEDEVIIRYSHPHIRLLRQRIDHLENLICSLSKKQAFRPQVPAYESLVQEIHHYVTSIAKASAVQDLLTRLLQALHMDGPRSAQVVQNLLKEEASWQQSHHQFRKRLAEEYALYPDSVTPLQASILQLQHGMRLVASEVCASFHGSVVCADRLGSLATSLLAFPSVGPAFPTYYAHADTLCSVKSEEVLRGLGKLILKRSGGKELEGKGQRPCPTREQLLMNALLYLRSHVLCKGELDQRALQLFRHVCQEIINEWDEQERIAQEKAEQESSLYRYRSRNSRTALSEEEEEEREFRKQFPLHEKDFADILVEPTLDEKKGTSDVQEEGAATDPALFSQSSMQAVMLIHQQLCLNFARSLWYQQPLPPHETKHYLGLFLSCYQTGASLVTHFYSLMGAELNDQLLGSQLLACSLSYNTLFGEATSDLIVKPDGPYDFYQHPNVPEARHCQPVLQCFSEAVSQLLQDWPEHPALEQLLVVMDRIRSFPLSSPISKFLNGLEILLAKAQDWEENASRAVSLRKHLDLVSQMIIRWRKLELNCWSMSLDNTMKRHTEKSTKHWFSIYQMLEKHMQEQTEEQEDDKQMTLMLLVSTLQAFIEGSSLGEFHVRLQMLLVFHCHVLLMPQVEGKDSLCSVLWNLYHYYKQFFDRVQAKIMELRSPLEKELKEFVKISKWNDVSFWSIKQSVEKTHRTLFKFMKKFEAVLSEPCRSSLVESHKEEQPDFLSQPAATSEASSIQSLNKALRETLLARPAAAQAVIPEQCQGAPFPSEGELLRRLPKLMKRMRKMCLTFLKESRLPHLVESLDHFTGEVISSVGELQSLKVEPSAEKEKQRSEAKHILLRKQRALADLFQHLAKTGLSYRKGLAWARSKNPQEMLYLHPLDVRSALSIVSTQEADSRLLTEISSSWDGCQKYFFRSLARHARLSAALAAPVKELGMSNVERCKGFSAHLMKMLIRQRRSLTTLTEQWILLRNLLGCVQEIHSRLTGPLVYPVAFPPQDGVQQWTERLQHLAMQSQILLEQLSWLLQCCPSAGPTPGRGDAQAQGQPSAAYPEGPDLSEGRFSRAVQDLVPSELSYPSPVPRNQLPSGCLMRKQDQVWQQSTARLTEMLKTIKTVKADVDKIRQLSCETLFHSWKDFEVCSSGLSCLSQMSVHLQGLESLFIIPGMEVEQTDQQMALVESLEYLRGEINKATDDFTTWKTHLLALGSQGGNQMLEEGFVEDFSEQVETAIRAILCAIQNLAERNSKKTEENADQTRPQEEDEAAGFERLQSGHLTKLLEDDLRADVSALHVQKIISAVSELLERLKSYGEDGIASKHTFFSQSCCVLVRLVPMLSRYSDLVLFFLTVSLATHRSTAKLLSVLAQVFTELAQEGFCLPKEFMEDSAGEGATEFHDYEGGGIGEGEGMKDVSDQIENEEQAEDTFQKGQEKDKEDPNSKSDIKGEDNAIEMSEDFDGKMHGGELEEQEEDDGKSDSDGGDLDKQMGDLNGEEADKLDERLWGDDDEEEEEEEEDSKTEETGPGMDEEDCGLVAKDDNLDAGKSNKDKNQDKEEKEEEVADDGQGQDKINEQIDEREYDENEVDPYHGNQEKLPEPEALDLPDDLNLDSEDKNGGEDTDHEEGEENPLEIKEKPMDTEEAGHEAEEIKEEIEADHSEGQGQHEPEEGPSEEEKGEEEEEMDTGTDGQDKDTAEHPEENSEDEQQSLEDKDEEASKGSAENGIPVDQGLQPQEEEEGRENSDTEEQVPEATERKEHDSCGQTGLESVQSAQAVELAGTAPEKERGKEEHGSGAADANQAEGHESNFIARLASQKQTRKNTQSFKRKPGQADNERSMGDHSEHVHKRLKTVDMENHTEQGPAQPQPQAEDADAFEHIKQGSDPYDAQMYDVASKEQQQQSTEDSRRDQEEEVEDTLLDTEKEEELRAADIEQLKPEKVKSGTTPGFDEMEVETQAVKTEEDQDPRTDVSQEETENEKPERSRDSTIHTAHQFLMDTVFQPFLKDTSELRQELERQLEMWQPHESGNPEEEKAAAEMWQSYLALTAPLSQQLCEQLRLILEPTQAAKLKGDYRTGKRLNMRKVIPYIASQFRKDKIWLRRTKPSKRQYQICLAIDDSSSMVDNHTKQLAFESLAVIGNALTLLEVGQIAVCSFGESVKLLHPFHEQFSDSSGSQILRLCKFQQKKTKIAQFLESVASMFAAAQQPSQNTSPETAQLLLVVSDGRGLFLEGKDRVLAAVQAARNANIFVIFVVLDNPSSWDSILDIKVLIFKGPGEMPEIRSYMEEFPFPFYIILRDVNALPETLSDALRQWFELVAASDHL</sequence>
<dbReference type="PIRSF" id="PIRSF010340">
    <property type="entry name" value="Midasin"/>
    <property type="match status" value="1"/>
</dbReference>
<feature type="compositionally biased region" description="Basic and acidic residues" evidence="10">
    <location>
        <begin position="4876"/>
        <end position="4888"/>
    </location>
</feature>
<organism evidence="12 13">
    <name type="scientific">Vulpes vulpes</name>
    <name type="common">Red fox</name>
    <dbReference type="NCBI Taxonomy" id="9627"/>
    <lineage>
        <taxon>Eukaryota</taxon>
        <taxon>Metazoa</taxon>
        <taxon>Chordata</taxon>
        <taxon>Craniata</taxon>
        <taxon>Vertebrata</taxon>
        <taxon>Euteleostomi</taxon>
        <taxon>Mammalia</taxon>
        <taxon>Eutheria</taxon>
        <taxon>Laurasiatheria</taxon>
        <taxon>Carnivora</taxon>
        <taxon>Caniformia</taxon>
        <taxon>Canidae</taxon>
        <taxon>Vulpes</taxon>
    </lineage>
</organism>
<dbReference type="InterPro" id="IPR002035">
    <property type="entry name" value="VWF_A"/>
</dbReference>
<comment type="similarity">
    <text evidence="3 9">Belongs to the midasin family.</text>
</comment>
<feature type="region of interest" description="Disordered" evidence="10">
    <location>
        <begin position="95"/>
        <end position="124"/>
    </location>
</feature>
<feature type="compositionally biased region" description="Basic and acidic residues" evidence="10">
    <location>
        <begin position="5055"/>
        <end position="5067"/>
    </location>
</feature>
<feature type="compositionally biased region" description="Basic and acidic residues" evidence="10">
    <location>
        <begin position="4827"/>
        <end position="4849"/>
    </location>
</feature>
<dbReference type="SMART" id="SM00382">
    <property type="entry name" value="AAA"/>
    <property type="match status" value="6"/>
</dbReference>
<feature type="compositionally biased region" description="Low complexity" evidence="10">
    <location>
        <begin position="5258"/>
        <end position="5268"/>
    </location>
</feature>
<dbReference type="InterPro" id="IPR003593">
    <property type="entry name" value="AAA+_ATPase"/>
</dbReference>
<feature type="compositionally biased region" description="Basic and acidic residues" evidence="10">
    <location>
        <begin position="5357"/>
        <end position="5368"/>
    </location>
</feature>
<reference evidence="13" key="1">
    <citation type="submission" date="2025-08" db="UniProtKB">
        <authorList>
            <consortium name="RefSeq"/>
        </authorList>
    </citation>
    <scope>IDENTIFICATION</scope>
    <source>
        <tissue evidence="13">Cell line</tissue>
    </source>
</reference>
<dbReference type="InterPro" id="IPR040848">
    <property type="entry name" value="AAA_lid_7"/>
</dbReference>
<dbReference type="GeneID" id="140596454"/>
<dbReference type="Gene3D" id="3.40.50.410">
    <property type="entry name" value="von Willebrand factor, type A domain"/>
    <property type="match status" value="1"/>
</dbReference>
<dbReference type="SUPFAM" id="SSF53300">
    <property type="entry name" value="vWA-like"/>
    <property type="match status" value="1"/>
</dbReference>
<feature type="compositionally biased region" description="Acidic residues" evidence="10">
    <location>
        <begin position="5020"/>
        <end position="5029"/>
    </location>
</feature>
<dbReference type="Pfam" id="PF07728">
    <property type="entry name" value="AAA_5"/>
    <property type="match status" value="8"/>
</dbReference>
<dbReference type="SMART" id="SM01258">
    <property type="entry name" value="KRBA1"/>
    <property type="match status" value="1"/>
</dbReference>
<feature type="region of interest" description="Disordered" evidence="10">
    <location>
        <begin position="4440"/>
        <end position="4462"/>
    </location>
</feature>
<proteinExistence type="inferred from homology"/>
<feature type="compositionally biased region" description="Basic and acidic residues" evidence="10">
    <location>
        <begin position="5181"/>
        <end position="5191"/>
    </location>
</feature>
<feature type="compositionally biased region" description="Basic and acidic residues" evidence="10">
    <location>
        <begin position="4936"/>
        <end position="4955"/>
    </location>
</feature>
<evidence type="ECO:0000256" key="1">
    <source>
        <dbReference type="ARBA" id="ARBA00004604"/>
    </source>
</evidence>
<feature type="compositionally biased region" description="Acidic residues" evidence="10">
    <location>
        <begin position="5133"/>
        <end position="5148"/>
    </location>
</feature>
<feature type="compositionally biased region" description="Acidic residues" evidence="10">
    <location>
        <begin position="4999"/>
        <end position="5010"/>
    </location>
</feature>
<keyword evidence="6 9" id="KW-0067">ATP-binding</keyword>
<protein>
    <recommendedName>
        <fullName evidence="4 9">Midasin</fullName>
    </recommendedName>
</protein>
<feature type="domain" description="VWFA" evidence="11">
    <location>
        <begin position="5508"/>
        <end position="5707"/>
    </location>
</feature>
<feature type="compositionally biased region" description="Acidic residues" evidence="10">
    <location>
        <begin position="5100"/>
        <end position="5113"/>
    </location>
</feature>
<dbReference type="PANTHER" id="PTHR48103">
    <property type="entry name" value="MIDASIN-RELATED"/>
    <property type="match status" value="1"/>
</dbReference>
<evidence type="ECO:0000256" key="6">
    <source>
        <dbReference type="ARBA" id="ARBA00022840"/>
    </source>
</evidence>
<evidence type="ECO:0000256" key="10">
    <source>
        <dbReference type="SAM" id="MobiDB-lite"/>
    </source>
</evidence>
<feature type="compositionally biased region" description="Basic and acidic residues" evidence="10">
    <location>
        <begin position="5030"/>
        <end position="5047"/>
    </location>
</feature>
<evidence type="ECO:0000256" key="2">
    <source>
        <dbReference type="ARBA" id="ARBA00004642"/>
    </source>
</evidence>
<evidence type="ECO:0000313" key="12">
    <source>
        <dbReference type="Proteomes" id="UP001652641"/>
    </source>
</evidence>
<evidence type="ECO:0000256" key="3">
    <source>
        <dbReference type="ARBA" id="ARBA00007188"/>
    </source>
</evidence>
<dbReference type="PANTHER" id="PTHR48103:SF2">
    <property type="entry name" value="MIDASIN"/>
    <property type="match status" value="1"/>
</dbReference>
<feature type="compositionally biased region" description="Acidic residues" evidence="10">
    <location>
        <begin position="5309"/>
        <end position="5322"/>
    </location>
</feature>
<feature type="compositionally biased region" description="Polar residues" evidence="10">
    <location>
        <begin position="5213"/>
        <end position="5223"/>
    </location>
</feature>
<name>A0ABM4ZF72_VULVU</name>
<comment type="subcellular location">
    <subcellularLocation>
        <location evidence="1">Nucleus</location>
        <location evidence="1">Nucleolus</location>
    </subcellularLocation>
    <subcellularLocation>
        <location evidence="2">Nucleus</location>
        <location evidence="2">Nucleoplasm</location>
    </subcellularLocation>
</comment>
<feature type="compositionally biased region" description="Basic and acidic residues" evidence="10">
    <location>
        <begin position="5375"/>
        <end position="5385"/>
    </location>
</feature>
<evidence type="ECO:0000256" key="7">
    <source>
        <dbReference type="ARBA" id="ARBA00023186"/>
    </source>
</evidence>
<feature type="compositionally biased region" description="Basic and acidic residues" evidence="10">
    <location>
        <begin position="98"/>
        <end position="110"/>
    </location>
</feature>
<dbReference type="SUPFAM" id="SSF52540">
    <property type="entry name" value="P-loop containing nucleoside triphosphate hydrolases"/>
    <property type="match status" value="6"/>
</dbReference>
<dbReference type="InterPro" id="IPR027417">
    <property type="entry name" value="P-loop_NTPase"/>
</dbReference>
<feature type="compositionally biased region" description="Basic and acidic residues" evidence="10">
    <location>
        <begin position="4895"/>
        <end position="4905"/>
    </location>
</feature>
<feature type="compositionally biased region" description="Acidic residues" evidence="10">
    <location>
        <begin position="4906"/>
        <end position="4919"/>
    </location>
</feature>
<evidence type="ECO:0000256" key="4">
    <source>
        <dbReference type="ARBA" id="ARBA00017143"/>
    </source>
</evidence>
<dbReference type="InterPro" id="IPR012099">
    <property type="entry name" value="Midasin"/>
</dbReference>
<accession>A0ABM4ZF72</accession>
<dbReference type="CDD" id="cd00009">
    <property type="entry name" value="AAA"/>
    <property type="match status" value="3"/>
</dbReference>
<evidence type="ECO:0000313" key="13">
    <source>
        <dbReference type="RefSeq" id="XP_072601186.1"/>
    </source>
</evidence>
<keyword evidence="8 9" id="KW-0539">Nucleus</keyword>
<dbReference type="SMART" id="SM00327">
    <property type="entry name" value="VWA"/>
    <property type="match status" value="1"/>
</dbReference>
<dbReference type="InterPro" id="IPR029317">
    <property type="entry name" value="KRBA1_rpt"/>
</dbReference>
<dbReference type="InterPro" id="IPR041190">
    <property type="entry name" value="Midasin_AAA_lid_5"/>
</dbReference>
<dbReference type="InterPro" id="IPR036465">
    <property type="entry name" value="vWFA_dom_sf"/>
</dbReference>
<dbReference type="CDD" id="cd01460">
    <property type="entry name" value="vWA_midasin"/>
    <property type="match status" value="1"/>
</dbReference>
<dbReference type="Gene3D" id="3.40.50.300">
    <property type="entry name" value="P-loop containing nucleotide triphosphate hydrolases"/>
    <property type="match status" value="6"/>
</dbReference>
<keyword evidence="5 9" id="KW-0547">Nucleotide-binding</keyword>
<feature type="region of interest" description="Disordered" evidence="10">
    <location>
        <begin position="4822"/>
        <end position="5386"/>
    </location>
</feature>
<evidence type="ECO:0000256" key="9">
    <source>
        <dbReference type="PIRNR" id="PIRNR010340"/>
    </source>
</evidence>
<feature type="compositionally biased region" description="Acidic residues" evidence="10">
    <location>
        <begin position="5068"/>
        <end position="5084"/>
    </location>
</feature>
<dbReference type="RefSeq" id="XP_072601186.1">
    <property type="nucleotide sequence ID" value="XM_072745085.1"/>
</dbReference>
<feature type="compositionally biased region" description="Basic and acidic residues" evidence="10">
    <location>
        <begin position="5088"/>
        <end position="5099"/>
    </location>
</feature>
<keyword evidence="7 9" id="KW-0143">Chaperone</keyword>
<dbReference type="InterPro" id="IPR011704">
    <property type="entry name" value="ATPase_dyneun-rel_AAA"/>
</dbReference>
<dbReference type="Proteomes" id="UP001652641">
    <property type="component" value="Unplaced"/>
</dbReference>
<feature type="compositionally biased region" description="Polar residues" evidence="10">
    <location>
        <begin position="5160"/>
        <end position="5172"/>
    </location>
</feature>
<comment type="function">
    <text evidence="9">Nuclear chaperone required for maturation and nuclear export of pre-60S ribosome subunits.</text>
</comment>
<evidence type="ECO:0000256" key="5">
    <source>
        <dbReference type="ARBA" id="ARBA00022741"/>
    </source>
</evidence>
<gene>
    <name evidence="13" type="primary">LOC140596454</name>
</gene>
<dbReference type="Pfam" id="PF17865">
    <property type="entry name" value="AAA_lid_5"/>
    <property type="match status" value="1"/>
</dbReference>
<feature type="compositionally biased region" description="Basic and acidic residues" evidence="10">
    <location>
        <begin position="5323"/>
        <end position="5339"/>
    </location>
</feature>
<evidence type="ECO:0000256" key="8">
    <source>
        <dbReference type="ARBA" id="ARBA00023242"/>
    </source>
</evidence>
<keyword evidence="12" id="KW-1185">Reference proteome</keyword>
<dbReference type="InterPro" id="IPR048617">
    <property type="entry name" value="MDN1_AAA_lid_4"/>
</dbReference>
<dbReference type="Pfam" id="PF21108">
    <property type="entry name" value="MDN1_4th"/>
    <property type="match status" value="1"/>
</dbReference>
<dbReference type="PROSITE" id="PS50234">
    <property type="entry name" value="VWFA"/>
    <property type="match status" value="1"/>
</dbReference>
<feature type="compositionally biased region" description="Basic and acidic residues" evidence="10">
    <location>
        <begin position="5232"/>
        <end position="5242"/>
    </location>
</feature>
<dbReference type="Pfam" id="PF17867">
    <property type="entry name" value="AAA_lid_7"/>
    <property type="match status" value="3"/>
</dbReference>
<evidence type="ECO:0000259" key="11">
    <source>
        <dbReference type="PROSITE" id="PS50234"/>
    </source>
</evidence>